<dbReference type="InParanoid" id="A0A1Q6DTF7"/>
<evidence type="ECO:0000313" key="4">
    <source>
        <dbReference type="Proteomes" id="UP000185744"/>
    </source>
</evidence>
<protein>
    <submittedName>
        <fullName evidence="3">ABC-type phosphate transport system periplasmic component</fullName>
    </submittedName>
</protein>
<gene>
    <name evidence="3" type="ORF">BTN85_0105</name>
</gene>
<keyword evidence="4" id="KW-1185">Reference proteome</keyword>
<dbReference type="AlphaFoldDB" id="A0A1Q6DTF7"/>
<proteinExistence type="predicted"/>
<dbReference type="STRING" id="1903181.BTN85_0105"/>
<dbReference type="InterPro" id="IPR024370">
    <property type="entry name" value="PBP_domain"/>
</dbReference>
<dbReference type="PANTHER" id="PTHR30570">
    <property type="entry name" value="PERIPLASMIC PHOSPHATE BINDING COMPONENT OF PHOSPHATE ABC TRANSPORTER"/>
    <property type="match status" value="1"/>
</dbReference>
<organism evidence="3 4">
    <name type="scientific">Methanohalarchaeum thermophilum</name>
    <dbReference type="NCBI Taxonomy" id="1903181"/>
    <lineage>
        <taxon>Archaea</taxon>
        <taxon>Methanobacteriati</taxon>
        <taxon>Methanobacteriota</taxon>
        <taxon>Methanonatronarchaeia</taxon>
        <taxon>Methanonatronarchaeales</taxon>
        <taxon>Methanonatronarchaeaceae</taxon>
        <taxon>Candidatus Methanohalarchaeum</taxon>
    </lineage>
</organism>
<dbReference type="EMBL" id="MSDW01000001">
    <property type="protein sequence ID" value="OKY77637.1"/>
    <property type="molecule type" value="Genomic_DNA"/>
</dbReference>
<dbReference type="NCBIfam" id="TIGR01409">
    <property type="entry name" value="TAT_signal_seq"/>
    <property type="match status" value="1"/>
</dbReference>
<dbReference type="InterPro" id="IPR019546">
    <property type="entry name" value="TAT_signal_bac_arc"/>
</dbReference>
<dbReference type="Pfam" id="PF10518">
    <property type="entry name" value="TAT_signal"/>
    <property type="match status" value="1"/>
</dbReference>
<keyword evidence="1" id="KW-0732">Signal</keyword>
<reference evidence="3" key="1">
    <citation type="submission" date="2016-12" db="EMBL/GenBank/DDBJ databases">
        <title>Discovery of methanogenic haloarchaea.</title>
        <authorList>
            <person name="Sorokin D.Y."/>
            <person name="Makarova K.S."/>
            <person name="Abbas B."/>
            <person name="Ferrer M."/>
            <person name="Golyshin P.N."/>
        </authorList>
    </citation>
    <scope>NUCLEOTIDE SEQUENCE [LARGE SCALE GENOMIC DNA]</scope>
    <source>
        <strain evidence="3">HMET1</strain>
    </source>
</reference>
<name>A0A1Q6DTF7_METT1</name>
<feature type="domain" description="PBP" evidence="2">
    <location>
        <begin position="125"/>
        <end position="349"/>
    </location>
</feature>
<dbReference type="InterPro" id="IPR050811">
    <property type="entry name" value="Phosphate_ABC_transporter"/>
</dbReference>
<dbReference type="Gene3D" id="3.40.190.10">
    <property type="entry name" value="Periplasmic binding protein-like II"/>
    <property type="match status" value="2"/>
</dbReference>
<evidence type="ECO:0000256" key="1">
    <source>
        <dbReference type="ARBA" id="ARBA00022729"/>
    </source>
</evidence>
<dbReference type="SUPFAM" id="SSF53850">
    <property type="entry name" value="Periplasmic binding protein-like II"/>
    <property type="match status" value="1"/>
</dbReference>
<sequence>MLLIIGLRYIRKINYLVTEAKMKDCKLSRRKFLKYSGAVGATLLAGTGLTGCLQENKPSQTTKTLKAGGSSTVYPIASDAQGVWQANPPADDEEYWGPGQYGIDTDKNLADYWSGLYGFEEPFSITIALSHSGTGLTNLKDGLLDIADASAPVTAELDLSQSGYDKFEDHVVGFDGQPIVVSREVYEHGIDKLTLDQVAEIYGEGSDINNWEQLGGPDKEIQVVGRASGSGTDTSFRKNVLGDPKADMRSDIVRKGQNQQVQTLVGNSDNAIAYCAINFVLQDGRVPSIGLETEDTIYAIESIQDRFSDSNKKVMGLGASEYPLSRELHMYTYEGTDDREAAFLRMILSEFGQENFVKPNDYFKLSEERRKEEIDKLASPKQ</sequence>
<accession>A0A1Q6DTF7</accession>
<dbReference type="Pfam" id="PF12849">
    <property type="entry name" value="PBP_like_2"/>
    <property type="match status" value="1"/>
</dbReference>
<dbReference type="PANTHER" id="PTHR30570:SF1">
    <property type="entry name" value="PHOSPHATE-BINDING PROTEIN PSTS"/>
    <property type="match status" value="1"/>
</dbReference>
<dbReference type="Proteomes" id="UP000185744">
    <property type="component" value="Unassembled WGS sequence"/>
</dbReference>
<comment type="caution">
    <text evidence="3">The sequence shown here is derived from an EMBL/GenBank/DDBJ whole genome shotgun (WGS) entry which is preliminary data.</text>
</comment>
<evidence type="ECO:0000259" key="2">
    <source>
        <dbReference type="Pfam" id="PF12849"/>
    </source>
</evidence>
<evidence type="ECO:0000313" key="3">
    <source>
        <dbReference type="EMBL" id="OKY77637.1"/>
    </source>
</evidence>